<sequence>MTYHWHSFSSSWSLFPSLSPSPSPTPSPTPTLCFHRSRHRRKDQRDQASSAATCYRGLSRSNNRHRSNGVGFTSTSDPAASEALSFTSSFSQSLRLTQPYPALQMMPPPPNPARHRTLRERHAVNVPISSFDTGNTDAITQINRGTMKPGSEVPSSLTTTSHGASDDILIDPTLMQMAVSPPLAPTRSPGLKEEAERSAEARQVPTPPSTDIPTTAPQGPPTPTRNQVLPYYLPLFDAMSWGPKPTEGGSTILSPNITQTTENLWIHVLWKRPQIMESIRADVGRMSPDLLVSLGTLDILPTYWHLRMNVVLYLRYKGYQVDDSEMIKKVVDGRKIWNHFRKGSNEQGVGGDSQGVQKTEKRDEQTRSLV</sequence>
<feature type="region of interest" description="Disordered" evidence="1">
    <location>
        <begin position="14"/>
        <end position="78"/>
    </location>
</feature>
<feature type="compositionally biased region" description="Basic and acidic residues" evidence="1">
    <location>
        <begin position="190"/>
        <end position="200"/>
    </location>
</feature>
<feature type="region of interest" description="Disordered" evidence="1">
    <location>
        <begin position="342"/>
        <end position="370"/>
    </location>
</feature>
<feature type="region of interest" description="Disordered" evidence="1">
    <location>
        <begin position="180"/>
        <end position="226"/>
    </location>
</feature>
<reference evidence="2" key="1">
    <citation type="journal article" date="2020" name="Stud. Mycol.">
        <title>101 Dothideomycetes genomes: a test case for predicting lifestyles and emergence of pathogens.</title>
        <authorList>
            <person name="Haridas S."/>
            <person name="Albert R."/>
            <person name="Binder M."/>
            <person name="Bloem J."/>
            <person name="Labutti K."/>
            <person name="Salamov A."/>
            <person name="Andreopoulos B."/>
            <person name="Baker S."/>
            <person name="Barry K."/>
            <person name="Bills G."/>
            <person name="Bluhm B."/>
            <person name="Cannon C."/>
            <person name="Castanera R."/>
            <person name="Culley D."/>
            <person name="Daum C."/>
            <person name="Ezra D."/>
            <person name="Gonzalez J."/>
            <person name="Henrissat B."/>
            <person name="Kuo A."/>
            <person name="Liang C."/>
            <person name="Lipzen A."/>
            <person name="Lutzoni F."/>
            <person name="Magnuson J."/>
            <person name="Mondo S."/>
            <person name="Nolan M."/>
            <person name="Ohm R."/>
            <person name="Pangilinan J."/>
            <person name="Park H.-J."/>
            <person name="Ramirez L."/>
            <person name="Alfaro M."/>
            <person name="Sun H."/>
            <person name="Tritt A."/>
            <person name="Yoshinaga Y."/>
            <person name="Zwiers L.-H."/>
            <person name="Turgeon B."/>
            <person name="Goodwin S."/>
            <person name="Spatafora J."/>
            <person name="Crous P."/>
            <person name="Grigoriev I."/>
        </authorList>
    </citation>
    <scope>NUCLEOTIDE SEQUENCE</scope>
    <source>
        <strain evidence="2">CBS 123094</strain>
    </source>
</reference>
<keyword evidence="3" id="KW-1185">Reference proteome</keyword>
<name>A0A6A5WP09_9PLEO</name>
<proteinExistence type="predicted"/>
<feature type="compositionally biased region" description="Polar residues" evidence="1">
    <location>
        <begin position="153"/>
        <end position="163"/>
    </location>
</feature>
<evidence type="ECO:0000313" key="2">
    <source>
        <dbReference type="EMBL" id="KAF2003613.1"/>
    </source>
</evidence>
<gene>
    <name evidence="2" type="ORF">P154DRAFT_78880</name>
</gene>
<evidence type="ECO:0000256" key="1">
    <source>
        <dbReference type="SAM" id="MobiDB-lite"/>
    </source>
</evidence>
<protein>
    <submittedName>
        <fullName evidence="2">Uncharacterized protein</fullName>
    </submittedName>
</protein>
<organism evidence="2 3">
    <name type="scientific">Amniculicola lignicola CBS 123094</name>
    <dbReference type="NCBI Taxonomy" id="1392246"/>
    <lineage>
        <taxon>Eukaryota</taxon>
        <taxon>Fungi</taxon>
        <taxon>Dikarya</taxon>
        <taxon>Ascomycota</taxon>
        <taxon>Pezizomycotina</taxon>
        <taxon>Dothideomycetes</taxon>
        <taxon>Pleosporomycetidae</taxon>
        <taxon>Pleosporales</taxon>
        <taxon>Amniculicolaceae</taxon>
        <taxon>Amniculicola</taxon>
    </lineage>
</organism>
<accession>A0A6A5WP09</accession>
<feature type="compositionally biased region" description="Basic and acidic residues" evidence="1">
    <location>
        <begin position="358"/>
        <end position="370"/>
    </location>
</feature>
<feature type="region of interest" description="Disordered" evidence="1">
    <location>
        <begin position="144"/>
        <end position="164"/>
    </location>
</feature>
<feature type="compositionally biased region" description="Pro residues" evidence="1">
    <location>
        <begin position="19"/>
        <end position="29"/>
    </location>
</feature>
<dbReference type="EMBL" id="ML977571">
    <property type="protein sequence ID" value="KAF2003613.1"/>
    <property type="molecule type" value="Genomic_DNA"/>
</dbReference>
<evidence type="ECO:0000313" key="3">
    <source>
        <dbReference type="Proteomes" id="UP000799779"/>
    </source>
</evidence>
<dbReference type="Proteomes" id="UP000799779">
    <property type="component" value="Unassembled WGS sequence"/>
</dbReference>
<dbReference type="AlphaFoldDB" id="A0A6A5WP09"/>